<dbReference type="PANTHER" id="PTHR46832:SF1">
    <property type="entry name" value="5'-METHYLTHIOADENOSINE_S-ADENOSYLHOMOCYSTEINE NUCLEOSIDASE"/>
    <property type="match status" value="1"/>
</dbReference>
<gene>
    <name evidence="2" type="ORF">KS419_23305</name>
</gene>
<keyword evidence="2" id="KW-0378">Hydrolase</keyword>
<accession>A0ABS6JLX3</accession>
<dbReference type="NCBIfam" id="NF004079">
    <property type="entry name" value="PRK05584.1"/>
    <property type="match status" value="1"/>
</dbReference>
<dbReference type="Pfam" id="PF01048">
    <property type="entry name" value="PNP_UDP_1"/>
    <property type="match status" value="1"/>
</dbReference>
<dbReference type="EMBL" id="JAHQCS010000183">
    <property type="protein sequence ID" value="MBU9714677.1"/>
    <property type="molecule type" value="Genomic_DNA"/>
</dbReference>
<proteinExistence type="predicted"/>
<name>A0ABS6JLX3_9BACI</name>
<dbReference type="NCBIfam" id="TIGR01704">
    <property type="entry name" value="MTA_SAH-Nsdase"/>
    <property type="match status" value="1"/>
</dbReference>
<organism evidence="2 3">
    <name type="scientific">Evansella tamaricis</name>
    <dbReference type="NCBI Taxonomy" id="2069301"/>
    <lineage>
        <taxon>Bacteria</taxon>
        <taxon>Bacillati</taxon>
        <taxon>Bacillota</taxon>
        <taxon>Bacilli</taxon>
        <taxon>Bacillales</taxon>
        <taxon>Bacillaceae</taxon>
        <taxon>Evansella</taxon>
    </lineage>
</organism>
<keyword evidence="3" id="KW-1185">Reference proteome</keyword>
<dbReference type="Proteomes" id="UP000784880">
    <property type="component" value="Unassembled WGS sequence"/>
</dbReference>
<protein>
    <submittedName>
        <fullName evidence="2">5'-methylthioadenosine/adenosylhomocysteine nucleosidase</fullName>
        <ecNumber evidence="2">3.2.2.9</ecNumber>
    </submittedName>
</protein>
<dbReference type="InterPro" id="IPR000845">
    <property type="entry name" value="Nucleoside_phosphorylase_d"/>
</dbReference>
<dbReference type="EC" id="3.2.2.9" evidence="2"/>
<comment type="caution">
    <text evidence="2">The sequence shown here is derived from an EMBL/GenBank/DDBJ whole genome shotgun (WGS) entry which is preliminary data.</text>
</comment>
<feature type="domain" description="Nucleoside phosphorylase" evidence="1">
    <location>
        <begin position="2"/>
        <end position="230"/>
    </location>
</feature>
<reference evidence="2 3" key="1">
    <citation type="submission" date="2021-06" db="EMBL/GenBank/DDBJ databases">
        <title>Bacillus sp. RD4P76, an endophyte from a halophyte.</title>
        <authorList>
            <person name="Sun J.-Q."/>
        </authorList>
    </citation>
    <scope>NUCLEOTIDE SEQUENCE [LARGE SCALE GENOMIC DNA]</scope>
    <source>
        <strain evidence="2 3">CGMCC 1.15917</strain>
    </source>
</reference>
<evidence type="ECO:0000313" key="3">
    <source>
        <dbReference type="Proteomes" id="UP000784880"/>
    </source>
</evidence>
<dbReference type="CDD" id="cd09008">
    <property type="entry name" value="MTAN"/>
    <property type="match status" value="1"/>
</dbReference>
<dbReference type="InterPro" id="IPR010049">
    <property type="entry name" value="MTA_SAH_Nsdase"/>
</dbReference>
<sequence length="233" mass="25033">MKVGIIGAMNEEIAFFKKAMADLEVVQKGLLTFYSGTSYGHDVVITKSGVGKVNGAIAAQMLIDLFDIEALIFTGVAGGVKEELDVEDIVISTSCQQHDIDASPLGFERGTIPMFEGTSDFPADEHLVNIAYQAAIHTMNKESKVLKGKIISGDQFIADKNVVKELGDTFGGICVEMEGAAVAQVAHFNAIPYVIIRSISDKANGEAPVSFETFVERAAQTSSKIVERLLNEL</sequence>
<keyword evidence="2" id="KW-0326">Glycosidase</keyword>
<dbReference type="PANTHER" id="PTHR46832">
    <property type="entry name" value="5'-METHYLTHIOADENOSINE/S-ADENOSYLHOMOCYSTEINE NUCLEOSIDASE"/>
    <property type="match status" value="1"/>
</dbReference>
<evidence type="ECO:0000259" key="1">
    <source>
        <dbReference type="Pfam" id="PF01048"/>
    </source>
</evidence>
<dbReference type="GO" id="GO:0008782">
    <property type="term" value="F:adenosylhomocysteine nucleosidase activity"/>
    <property type="evidence" value="ECO:0007669"/>
    <property type="project" value="UniProtKB-EC"/>
</dbReference>
<evidence type="ECO:0000313" key="2">
    <source>
        <dbReference type="EMBL" id="MBU9714677.1"/>
    </source>
</evidence>